<dbReference type="InterPro" id="IPR048355">
    <property type="entry name" value="MS_C"/>
</dbReference>
<evidence type="ECO:0000259" key="11">
    <source>
        <dbReference type="Pfam" id="PF01274"/>
    </source>
</evidence>
<dbReference type="InterPro" id="IPR001465">
    <property type="entry name" value="Malate_synthase_TIM"/>
</dbReference>
<dbReference type="FunCoup" id="G2Q0N6">
    <property type="interactions" value="475"/>
</dbReference>
<dbReference type="EC" id="2.3.3.9" evidence="3 10"/>
<dbReference type="Pfam" id="PF01274">
    <property type="entry name" value="MS_TIM-barrel"/>
    <property type="match status" value="1"/>
</dbReference>
<dbReference type="CDD" id="cd00727">
    <property type="entry name" value="malate_synt_A"/>
    <property type="match status" value="1"/>
</dbReference>
<evidence type="ECO:0000256" key="2">
    <source>
        <dbReference type="ARBA" id="ARBA00006394"/>
    </source>
</evidence>
<keyword evidence="7" id="KW-0576">Peroxisome</keyword>
<dbReference type="KEGG" id="mtm:MYCTH_2298071"/>
<dbReference type="GO" id="GO:0006097">
    <property type="term" value="P:glyoxylate cycle"/>
    <property type="evidence" value="ECO:0007669"/>
    <property type="project" value="UniProtKB-UniPathway"/>
</dbReference>
<dbReference type="InterPro" id="IPR011076">
    <property type="entry name" value="Malate_synth_sf"/>
</dbReference>
<dbReference type="PIRSF" id="PIRSF001363">
    <property type="entry name" value="Malate_synth"/>
    <property type="match status" value="1"/>
</dbReference>
<evidence type="ECO:0000256" key="4">
    <source>
        <dbReference type="ARBA" id="ARBA00022435"/>
    </source>
</evidence>
<reference evidence="14 15" key="1">
    <citation type="journal article" date="2011" name="Nat. Biotechnol.">
        <title>Comparative genomic analysis of the thermophilic biomass-degrading fungi Myceliophthora thermophila and Thielavia terrestris.</title>
        <authorList>
            <person name="Berka R.M."/>
            <person name="Grigoriev I.V."/>
            <person name="Otillar R."/>
            <person name="Salamov A."/>
            <person name="Grimwood J."/>
            <person name="Reid I."/>
            <person name="Ishmael N."/>
            <person name="John T."/>
            <person name="Darmond C."/>
            <person name="Moisan M.-C."/>
            <person name="Henrissat B."/>
            <person name="Coutinho P.M."/>
            <person name="Lombard V."/>
            <person name="Natvig D.O."/>
            <person name="Lindquist E."/>
            <person name="Schmutz J."/>
            <person name="Lucas S."/>
            <person name="Harris P."/>
            <person name="Powlowski J."/>
            <person name="Bellemare A."/>
            <person name="Taylor D."/>
            <person name="Butler G."/>
            <person name="de Vries R.P."/>
            <person name="Allijn I.E."/>
            <person name="van den Brink J."/>
            <person name="Ushinsky S."/>
            <person name="Storms R."/>
            <person name="Powell A.J."/>
            <person name="Paulsen I.T."/>
            <person name="Elbourne L.D.H."/>
            <person name="Baker S.E."/>
            <person name="Magnuson J."/>
            <person name="LaBoissiere S."/>
            <person name="Clutterbuck A.J."/>
            <person name="Martinez D."/>
            <person name="Wogulis M."/>
            <person name="de Leon A.L."/>
            <person name="Rey M.W."/>
            <person name="Tsang A."/>
        </authorList>
    </citation>
    <scope>NUCLEOTIDE SEQUENCE [LARGE SCALE GENOMIC DNA]</scope>
    <source>
        <strain evidence="15">ATCC 42464 / BCRC 31852 / DSM 1799</strain>
    </source>
</reference>
<dbReference type="Gene3D" id="3.20.20.360">
    <property type="entry name" value="Malate synthase, domain 3"/>
    <property type="match status" value="1"/>
</dbReference>
<keyword evidence="4 10" id="KW-0329">Glyoxylate bypass</keyword>
<feature type="active site" description="Proton donor" evidence="9">
    <location>
        <position position="449"/>
    </location>
</feature>
<accession>G2Q0N6</accession>
<dbReference type="SUPFAM" id="SSF51645">
    <property type="entry name" value="Malate synthase G"/>
    <property type="match status" value="1"/>
</dbReference>
<dbReference type="InterPro" id="IPR044856">
    <property type="entry name" value="Malate_synth_C_sf"/>
</dbReference>
<evidence type="ECO:0000256" key="9">
    <source>
        <dbReference type="PIRSR" id="PIRSR001363-1"/>
    </source>
</evidence>
<gene>
    <name evidence="14" type="ORF">MYCTH_2298071</name>
</gene>
<dbReference type="Gene3D" id="1.20.1220.12">
    <property type="entry name" value="Malate synthase, domain III"/>
    <property type="match status" value="1"/>
</dbReference>
<dbReference type="RefSeq" id="XP_003660143.1">
    <property type="nucleotide sequence ID" value="XM_003660095.1"/>
</dbReference>
<dbReference type="NCBIfam" id="TIGR01344">
    <property type="entry name" value="malate_syn_A"/>
    <property type="match status" value="1"/>
</dbReference>
<dbReference type="VEuPathDB" id="FungiDB:MYCTH_2298071"/>
<dbReference type="GO" id="GO:0006099">
    <property type="term" value="P:tricarboxylic acid cycle"/>
    <property type="evidence" value="ECO:0007669"/>
    <property type="project" value="UniProtKB-KW"/>
</dbReference>
<evidence type="ECO:0000313" key="15">
    <source>
        <dbReference type="Proteomes" id="UP000007322"/>
    </source>
</evidence>
<evidence type="ECO:0000256" key="8">
    <source>
        <dbReference type="ARBA" id="ARBA00047918"/>
    </source>
</evidence>
<dbReference type="GeneID" id="11508187"/>
<dbReference type="InParanoid" id="G2Q0N6"/>
<dbReference type="InterPro" id="IPR019830">
    <property type="entry name" value="Malate_synthase_CS"/>
</dbReference>
<evidence type="ECO:0000256" key="7">
    <source>
        <dbReference type="ARBA" id="ARBA00023140"/>
    </source>
</evidence>
<proteinExistence type="inferred from homology"/>
<name>G2Q0N6_THET4</name>
<keyword evidence="15" id="KW-1185">Reference proteome</keyword>
<feature type="domain" description="Malate synthase N-terminal" evidence="12">
    <location>
        <begin position="10"/>
        <end position="72"/>
    </location>
</feature>
<keyword evidence="5 10" id="KW-0816">Tricarboxylic acid cycle</keyword>
<dbReference type="InterPro" id="IPR046363">
    <property type="entry name" value="MS_N_TIM-barrel_dom"/>
</dbReference>
<dbReference type="PROSITE" id="PS00510">
    <property type="entry name" value="MALATE_SYNTHASE"/>
    <property type="match status" value="1"/>
</dbReference>
<dbReference type="EMBL" id="CP003002">
    <property type="protein sequence ID" value="AEO54898.1"/>
    <property type="molecule type" value="Genomic_DNA"/>
</dbReference>
<dbReference type="eggNOG" id="KOG1261">
    <property type="taxonomic scope" value="Eukaryota"/>
</dbReference>
<dbReference type="GO" id="GO:0005782">
    <property type="term" value="C:peroxisomal matrix"/>
    <property type="evidence" value="ECO:0007669"/>
    <property type="project" value="TreeGrafter"/>
</dbReference>
<comment type="pathway">
    <text evidence="10">Carbohydrate metabolism; glyoxylate cycle; (S)-malate from isocitrate: step 2/2.</text>
</comment>
<dbReference type="Proteomes" id="UP000007322">
    <property type="component" value="Chromosome 1"/>
</dbReference>
<dbReference type="InterPro" id="IPR048356">
    <property type="entry name" value="MS_N"/>
</dbReference>
<dbReference type="GO" id="GO:0004474">
    <property type="term" value="F:malate synthase activity"/>
    <property type="evidence" value="ECO:0007669"/>
    <property type="project" value="UniProtKB-EC"/>
</dbReference>
<dbReference type="PANTHER" id="PTHR42902">
    <property type="entry name" value="MALATE SYNTHASE"/>
    <property type="match status" value="1"/>
</dbReference>
<evidence type="ECO:0000313" key="14">
    <source>
        <dbReference type="EMBL" id="AEO54898.1"/>
    </source>
</evidence>
<sequence length="542" mass="61115">MASNEAILQGVSVLGPIKESQRKILTPQALAFLALLQRSFNATRKNLLERRKIRQAELDKGALPDFLPETKHIRDDPIWKGAPPAPGLVDRRVEITGPTDRKMVVNALNADVWTYMADFEDSSAPTWDNMVNGQVNLYDAVRRQIDFKQGNKEYKLRTDRPLPTLIVRPRGWHLEEKHVTVDGEPMSGSLFDFGLYFFHNAHETVKRGFGPYFYLPKMESHLEARLWNDVFNLAQDYIGMPRGTIRGTVLIETILAAFEMDEIIYELRDHSSGLNCGRWDYIFSVIKKFRQNSNFILPDRASVTMTVPFMDAYVKLLIQTCHKRGVHAMGGMAAQIPIKDDPAANEKAMEGVRADKLREVRAGHDGTWVAHPALAGIASEIFNKHMPTPNQLFVRREDVTIGANDLLNMNVPGKITEEGIRKNLNIGLGYMEAWLRGVGCVPINYLMEDAATAEVSRSQLWQWVRHGVTTAEGKRVDKGYALKLLKEQAQELAAKAPKGNKYQLAAQYFATQVTGEDYADFLTSLLYNEITSQESPKPASKL</sequence>
<dbReference type="AlphaFoldDB" id="G2Q0N6"/>
<evidence type="ECO:0000256" key="5">
    <source>
        <dbReference type="ARBA" id="ARBA00022532"/>
    </source>
</evidence>
<dbReference type="UniPathway" id="UPA00703">
    <property type="reaction ID" value="UER00720"/>
</dbReference>
<keyword evidence="6 10" id="KW-0808">Transferase</keyword>
<evidence type="ECO:0000256" key="3">
    <source>
        <dbReference type="ARBA" id="ARBA00012636"/>
    </source>
</evidence>
<evidence type="ECO:0000259" key="13">
    <source>
        <dbReference type="Pfam" id="PF20659"/>
    </source>
</evidence>
<dbReference type="OMA" id="AGCDSCW"/>
<evidence type="ECO:0000256" key="6">
    <source>
        <dbReference type="ARBA" id="ARBA00022679"/>
    </source>
</evidence>
<feature type="active site" description="Proton acceptor" evidence="9">
    <location>
        <position position="168"/>
    </location>
</feature>
<comment type="subcellular location">
    <subcellularLocation>
        <location evidence="1">Peroxisome</location>
    </subcellularLocation>
</comment>
<dbReference type="STRING" id="573729.G2Q0N6"/>
<organism evidence="14 15">
    <name type="scientific">Thermothelomyces thermophilus (strain ATCC 42464 / BCRC 31852 / DSM 1799)</name>
    <name type="common">Sporotrichum thermophile</name>
    <dbReference type="NCBI Taxonomy" id="573729"/>
    <lineage>
        <taxon>Eukaryota</taxon>
        <taxon>Fungi</taxon>
        <taxon>Dikarya</taxon>
        <taxon>Ascomycota</taxon>
        <taxon>Pezizomycotina</taxon>
        <taxon>Sordariomycetes</taxon>
        <taxon>Sordariomycetidae</taxon>
        <taxon>Sordariales</taxon>
        <taxon>Chaetomiaceae</taxon>
        <taxon>Thermothelomyces</taxon>
    </lineage>
</organism>
<protein>
    <recommendedName>
        <fullName evidence="3 10">Malate synthase</fullName>
        <ecNumber evidence="3 10">2.3.3.9</ecNumber>
    </recommendedName>
</protein>
<evidence type="ECO:0000259" key="12">
    <source>
        <dbReference type="Pfam" id="PF20656"/>
    </source>
</evidence>
<dbReference type="Pfam" id="PF20656">
    <property type="entry name" value="MS_N"/>
    <property type="match status" value="1"/>
</dbReference>
<evidence type="ECO:0000256" key="1">
    <source>
        <dbReference type="ARBA" id="ARBA00004275"/>
    </source>
</evidence>
<dbReference type="PANTHER" id="PTHR42902:SF1">
    <property type="entry name" value="MALATE SYNTHASE 1-RELATED"/>
    <property type="match status" value="1"/>
</dbReference>
<feature type="domain" description="Malate synthase TIM barrel" evidence="11">
    <location>
        <begin position="164"/>
        <end position="408"/>
    </location>
</feature>
<comment type="catalytic activity">
    <reaction evidence="8 10">
        <text>glyoxylate + acetyl-CoA + H2O = (S)-malate + CoA + H(+)</text>
        <dbReference type="Rhea" id="RHEA:18181"/>
        <dbReference type="ChEBI" id="CHEBI:15377"/>
        <dbReference type="ChEBI" id="CHEBI:15378"/>
        <dbReference type="ChEBI" id="CHEBI:15589"/>
        <dbReference type="ChEBI" id="CHEBI:36655"/>
        <dbReference type="ChEBI" id="CHEBI:57287"/>
        <dbReference type="ChEBI" id="CHEBI:57288"/>
        <dbReference type="EC" id="2.3.3.9"/>
    </reaction>
</comment>
<dbReference type="Pfam" id="PF20659">
    <property type="entry name" value="MS_C"/>
    <property type="match status" value="1"/>
</dbReference>
<comment type="similarity">
    <text evidence="2 10">Belongs to the malate synthase family.</text>
</comment>
<dbReference type="FunFam" id="1.20.1220.12:FF:000001">
    <property type="entry name" value="Malate synthase"/>
    <property type="match status" value="1"/>
</dbReference>
<evidence type="ECO:0000256" key="10">
    <source>
        <dbReference type="RuleBase" id="RU000555"/>
    </source>
</evidence>
<feature type="domain" description="Malate synthase C-terminal" evidence="13">
    <location>
        <begin position="414"/>
        <end position="530"/>
    </location>
</feature>
<dbReference type="FunFam" id="3.20.20.360:FF:000001">
    <property type="entry name" value="Malate synthase"/>
    <property type="match status" value="1"/>
</dbReference>
<dbReference type="InterPro" id="IPR006252">
    <property type="entry name" value="Malate_synthA"/>
</dbReference>
<dbReference type="HOGENOM" id="CLU_018928_3_0_1"/>
<dbReference type="OrthoDB" id="186072at2759"/>